<reference evidence="3" key="1">
    <citation type="journal article" date="2014" name="Proc. Natl. Acad. Sci. U.S.A.">
        <title>Extensive sampling of basidiomycete genomes demonstrates inadequacy of the white-rot/brown-rot paradigm for wood decay fungi.</title>
        <authorList>
            <person name="Riley R."/>
            <person name="Salamov A.A."/>
            <person name="Brown D.W."/>
            <person name="Nagy L.G."/>
            <person name="Floudas D."/>
            <person name="Held B.W."/>
            <person name="Levasseur A."/>
            <person name="Lombard V."/>
            <person name="Morin E."/>
            <person name="Otillar R."/>
            <person name="Lindquist E.A."/>
            <person name="Sun H."/>
            <person name="LaButti K.M."/>
            <person name="Schmutz J."/>
            <person name="Jabbour D."/>
            <person name="Luo H."/>
            <person name="Baker S.E."/>
            <person name="Pisabarro A.G."/>
            <person name="Walton J.D."/>
            <person name="Blanchette R.A."/>
            <person name="Henrissat B."/>
            <person name="Martin F."/>
            <person name="Cullen D."/>
            <person name="Hibbett D.S."/>
            <person name="Grigoriev I.V."/>
        </authorList>
    </citation>
    <scope>NUCLEOTIDE SEQUENCE [LARGE SCALE GENOMIC DNA]</scope>
    <source>
        <strain evidence="3">MUCL 33604</strain>
    </source>
</reference>
<name>A0A067QDT5_9AGAM</name>
<gene>
    <name evidence="2" type="ORF">JAAARDRAFT_53078</name>
</gene>
<accession>A0A067QDT5</accession>
<dbReference type="Pfam" id="PF20209">
    <property type="entry name" value="DUF6570"/>
    <property type="match status" value="1"/>
</dbReference>
<dbReference type="OrthoDB" id="432234at2759"/>
<sequence>MLISRGRASQITHLYCYNKTSSDFGKHPDISQRYNRGNIAIMPQDSISLRTVLPPDSKEVNQAMCVLFVGGNVEPTEENIRKIKPILISKSCVSTMINFLIMHNSWYKNSGVTFSAENLMNLFSGGGSCDDIGIPSGVELGFLPNVDSDELSSLDEEYDEHNNLDNDIDTSEIVIDAVGYTTGDRTHESYQTMQAKALAWCLDRKKFIKMCGGTKLISDREPGLLTFLFPNLDTWGIGGFYEPNRSPSQYISFERQLKNLLSQADSPFRKDSNFAYICWNILQKREMSRSATFCTKTGNFHKLTKDLRGIAPYLPSFIQRWEQDPFATPRTGKEKEAFKILQQIRLLPRNFPGTSGYKQC</sequence>
<organism evidence="2 3">
    <name type="scientific">Jaapia argillacea MUCL 33604</name>
    <dbReference type="NCBI Taxonomy" id="933084"/>
    <lineage>
        <taxon>Eukaryota</taxon>
        <taxon>Fungi</taxon>
        <taxon>Dikarya</taxon>
        <taxon>Basidiomycota</taxon>
        <taxon>Agaricomycotina</taxon>
        <taxon>Agaricomycetes</taxon>
        <taxon>Agaricomycetidae</taxon>
        <taxon>Jaapiales</taxon>
        <taxon>Jaapiaceae</taxon>
        <taxon>Jaapia</taxon>
    </lineage>
</organism>
<keyword evidence="3" id="KW-1185">Reference proteome</keyword>
<evidence type="ECO:0000259" key="1">
    <source>
        <dbReference type="Pfam" id="PF20209"/>
    </source>
</evidence>
<dbReference type="HOGENOM" id="CLU_030626_1_0_1"/>
<dbReference type="AlphaFoldDB" id="A0A067QDT5"/>
<feature type="domain" description="DUF6570" evidence="1">
    <location>
        <begin position="1"/>
        <end position="119"/>
    </location>
</feature>
<evidence type="ECO:0000313" key="2">
    <source>
        <dbReference type="EMBL" id="KDQ65223.1"/>
    </source>
</evidence>
<protein>
    <recommendedName>
        <fullName evidence="1">DUF6570 domain-containing protein</fullName>
    </recommendedName>
</protein>
<dbReference type="InParanoid" id="A0A067QDT5"/>
<proteinExistence type="predicted"/>
<dbReference type="STRING" id="933084.A0A067QDT5"/>
<dbReference type="EMBL" id="KL197709">
    <property type="protein sequence ID" value="KDQ65223.1"/>
    <property type="molecule type" value="Genomic_DNA"/>
</dbReference>
<evidence type="ECO:0000313" key="3">
    <source>
        <dbReference type="Proteomes" id="UP000027265"/>
    </source>
</evidence>
<dbReference type="Proteomes" id="UP000027265">
    <property type="component" value="Unassembled WGS sequence"/>
</dbReference>
<dbReference type="InterPro" id="IPR046700">
    <property type="entry name" value="DUF6570"/>
</dbReference>